<reference evidence="3" key="1">
    <citation type="journal article" date="2019" name="Int. J. Syst. Evol. Microbiol.">
        <title>The Global Catalogue of Microorganisms (GCM) 10K type strain sequencing project: providing services to taxonomists for standard genome sequencing and annotation.</title>
        <authorList>
            <consortium name="The Broad Institute Genomics Platform"/>
            <consortium name="The Broad Institute Genome Sequencing Center for Infectious Disease"/>
            <person name="Wu L."/>
            <person name="Ma J."/>
        </authorList>
    </citation>
    <scope>NUCLEOTIDE SEQUENCE [LARGE SCALE GENOMIC DNA]</scope>
    <source>
        <strain evidence="3">JCM 18283</strain>
    </source>
</reference>
<evidence type="ECO:0000313" key="3">
    <source>
        <dbReference type="Proteomes" id="UP001501436"/>
    </source>
</evidence>
<dbReference type="InterPro" id="IPR007339">
    <property type="entry name" value="RclC-like"/>
</dbReference>
<dbReference type="PANTHER" id="PTHR40106">
    <property type="entry name" value="INNER MEMBRANE PROTEIN RCLC"/>
    <property type="match status" value="1"/>
</dbReference>
<feature type="transmembrane region" description="Helical" evidence="1">
    <location>
        <begin position="114"/>
        <end position="135"/>
    </location>
</feature>
<name>A0ABP9FPT1_9SPHI</name>
<comment type="caution">
    <text evidence="2">The sequence shown here is derived from an EMBL/GenBank/DDBJ whole genome shotgun (WGS) entry which is preliminary data.</text>
</comment>
<accession>A0ABP9FPT1</accession>
<sequence length="142" mass="15604">MINFTKAGYMLGVIATIIILLWIGLFKFTPGEAMAIKGYVSNSFLMSWLYRVTSVQGASNIIGTYEIVTAIFLIASFWSNKAALIGGYLTASIFIGTLSFLLTTPGIWKLSDGIWTTDFFVLKDMAFLGIGLMVIGKYEKIS</sequence>
<dbReference type="PIRSF" id="PIRSF028065">
    <property type="entry name" value="UCP028065"/>
    <property type="match status" value="1"/>
</dbReference>
<evidence type="ECO:0000313" key="2">
    <source>
        <dbReference type="EMBL" id="GAA4912236.1"/>
    </source>
</evidence>
<feature type="transmembrane region" description="Helical" evidence="1">
    <location>
        <begin position="48"/>
        <end position="75"/>
    </location>
</feature>
<proteinExistence type="predicted"/>
<gene>
    <name evidence="2" type="ORF">GCM10023313_14110</name>
</gene>
<dbReference type="Proteomes" id="UP001501436">
    <property type="component" value="Unassembled WGS sequence"/>
</dbReference>
<feature type="transmembrane region" description="Helical" evidence="1">
    <location>
        <begin position="7"/>
        <end position="28"/>
    </location>
</feature>
<organism evidence="2 3">
    <name type="scientific">Mucilaginibacter defluvii</name>
    <dbReference type="NCBI Taxonomy" id="1196019"/>
    <lineage>
        <taxon>Bacteria</taxon>
        <taxon>Pseudomonadati</taxon>
        <taxon>Bacteroidota</taxon>
        <taxon>Sphingobacteriia</taxon>
        <taxon>Sphingobacteriales</taxon>
        <taxon>Sphingobacteriaceae</taxon>
        <taxon>Mucilaginibacter</taxon>
    </lineage>
</organism>
<keyword evidence="1" id="KW-0472">Membrane</keyword>
<evidence type="ECO:0000256" key="1">
    <source>
        <dbReference type="SAM" id="Phobius"/>
    </source>
</evidence>
<feature type="transmembrane region" description="Helical" evidence="1">
    <location>
        <begin position="82"/>
        <end position="102"/>
    </location>
</feature>
<protein>
    <submittedName>
        <fullName evidence="2">DUF417 family protein</fullName>
    </submittedName>
</protein>
<dbReference type="RefSeq" id="WP_345330304.1">
    <property type="nucleotide sequence ID" value="NZ_BAABJI010000002.1"/>
</dbReference>
<dbReference type="InterPro" id="IPR016865">
    <property type="entry name" value="RclC"/>
</dbReference>
<dbReference type="Pfam" id="PF04224">
    <property type="entry name" value="DUF417"/>
    <property type="match status" value="1"/>
</dbReference>
<keyword evidence="3" id="KW-1185">Reference proteome</keyword>
<keyword evidence="1" id="KW-0812">Transmembrane</keyword>
<keyword evidence="1" id="KW-1133">Transmembrane helix</keyword>
<dbReference type="PANTHER" id="PTHR40106:SF1">
    <property type="entry name" value="INNER MEMBRANE PROTEIN RCLC"/>
    <property type="match status" value="1"/>
</dbReference>
<dbReference type="EMBL" id="BAABJI010000002">
    <property type="protein sequence ID" value="GAA4912236.1"/>
    <property type="molecule type" value="Genomic_DNA"/>
</dbReference>